<sequence>MKTVKIILCIALWIFIIWACLYKLSQGIHDENLISQMSQCTYDEIVDTLTTRNGFQPTEHQIVTYYYERYQK</sequence>
<name>A0A8S5V0M0_9CAUD</name>
<dbReference type="EMBL" id="BK016178">
    <property type="protein sequence ID" value="DAG00236.1"/>
    <property type="molecule type" value="Genomic_DNA"/>
</dbReference>
<proteinExistence type="predicted"/>
<accession>A0A8S5V0M0</accession>
<organism evidence="1">
    <name type="scientific">Podoviridae sp. ctJDl18</name>
    <dbReference type="NCBI Taxonomy" id="2825242"/>
    <lineage>
        <taxon>Viruses</taxon>
        <taxon>Duplodnaviria</taxon>
        <taxon>Heunggongvirae</taxon>
        <taxon>Uroviricota</taxon>
        <taxon>Caudoviricetes</taxon>
    </lineage>
</organism>
<reference evidence="1" key="1">
    <citation type="journal article" date="2021" name="Proc. Natl. Acad. Sci. U.S.A.">
        <title>A Catalog of Tens of Thousands of Viruses from Human Metagenomes Reveals Hidden Associations with Chronic Diseases.</title>
        <authorList>
            <person name="Tisza M.J."/>
            <person name="Buck C.B."/>
        </authorList>
    </citation>
    <scope>NUCLEOTIDE SEQUENCE</scope>
    <source>
        <strain evidence="1">CtJDl18</strain>
    </source>
</reference>
<evidence type="ECO:0000313" key="1">
    <source>
        <dbReference type="EMBL" id="DAG00236.1"/>
    </source>
</evidence>
<protein>
    <submittedName>
        <fullName evidence="1">Outer membrane protein assembly factor</fullName>
    </submittedName>
</protein>